<organism evidence="2 3">
    <name type="scientific">Pseudomonas syringae</name>
    <dbReference type="NCBI Taxonomy" id="317"/>
    <lineage>
        <taxon>Bacteria</taxon>
        <taxon>Pseudomonadati</taxon>
        <taxon>Pseudomonadota</taxon>
        <taxon>Gammaproteobacteria</taxon>
        <taxon>Pseudomonadales</taxon>
        <taxon>Pseudomonadaceae</taxon>
        <taxon>Pseudomonas</taxon>
    </lineage>
</organism>
<dbReference type="RefSeq" id="WP_065834906.1">
    <property type="nucleotide sequence ID" value="NZ_LGSI01000056.1"/>
</dbReference>
<dbReference type="SUPFAM" id="SSF81901">
    <property type="entry name" value="HCP-like"/>
    <property type="match status" value="2"/>
</dbReference>
<dbReference type="AlphaFoldDB" id="A0A1C7Z4G9"/>
<dbReference type="OrthoDB" id="5587079at2"/>
<dbReference type="EMBL" id="LGSI01000056">
    <property type="protein sequence ID" value="OCR23428.1"/>
    <property type="molecule type" value="Genomic_DNA"/>
</dbReference>
<dbReference type="Proteomes" id="UP000093104">
    <property type="component" value="Unassembled WGS sequence"/>
</dbReference>
<feature type="chain" id="PRO_5008892115" description="Sel1 repeat family protein" evidence="1">
    <location>
        <begin position="23"/>
        <end position="328"/>
    </location>
</feature>
<dbReference type="Gene3D" id="1.25.40.10">
    <property type="entry name" value="Tetratricopeptide repeat domain"/>
    <property type="match status" value="1"/>
</dbReference>
<keyword evidence="1" id="KW-0732">Signal</keyword>
<evidence type="ECO:0000313" key="2">
    <source>
        <dbReference type="EMBL" id="OCR23428.1"/>
    </source>
</evidence>
<evidence type="ECO:0000313" key="3">
    <source>
        <dbReference type="Proteomes" id="UP000093104"/>
    </source>
</evidence>
<evidence type="ECO:0000256" key="1">
    <source>
        <dbReference type="SAM" id="SignalP"/>
    </source>
</evidence>
<proteinExistence type="predicted"/>
<name>A0A1C7Z4G9_PSESX</name>
<reference evidence="2 3" key="1">
    <citation type="submission" date="2015-07" db="EMBL/GenBank/DDBJ databases">
        <title>Draft genome sequence of a diazotrophic, plant growth-promoting rhizobacterium of the Pseudomonas syringae complex.</title>
        <authorList>
            <person name="Patten C.L."/>
            <person name="Jeong H."/>
        </authorList>
    </citation>
    <scope>NUCLEOTIDE SEQUENCE [LARGE SCALE GENOMIC DNA]</scope>
    <source>
        <strain evidence="2 3">GR12-2</strain>
    </source>
</reference>
<dbReference type="InterPro" id="IPR011990">
    <property type="entry name" value="TPR-like_helical_dom_sf"/>
</dbReference>
<feature type="signal peptide" evidence="1">
    <location>
        <begin position="1"/>
        <end position="22"/>
    </location>
</feature>
<sequence length="328" mass="36514">MRTWFVSCVSFCWFFFSPLSLSQISFDLESAKKQGLILYNMSLGKQVNNQAAPLIEVAAKAGDPESQYYMGEIERQKSMFMTSEAQLWYQKAAGQGDIYSMLRLATADNKLCQLLKNCGLAVKTSEEWADSARILGEQRASQRNGEAMFQLYLLTGDLDWLVKSTDAGFPEGQDWLAVQYQEGAGFFLIPGKRDEEIERLFRAAAHAGYVPAMGNLAMYLLSKKDLVGAGNWIKAAAEHGHFGAVSSYGAWSAHAPDRVGLPLDLVKAYGLIYLLAEAEPGAYGYGERKLKKISDMMSDEQIEAGKAFAEEWKKTHPPLSRFLPKYGF</sequence>
<comment type="caution">
    <text evidence="2">The sequence shown here is derived from an EMBL/GenBank/DDBJ whole genome shotgun (WGS) entry which is preliminary data.</text>
</comment>
<protein>
    <recommendedName>
        <fullName evidence="4">Sel1 repeat family protein</fullName>
    </recommendedName>
</protein>
<accession>A0A1C7Z4G9</accession>
<evidence type="ECO:0008006" key="4">
    <source>
        <dbReference type="Google" id="ProtNLM"/>
    </source>
</evidence>
<gene>
    <name evidence="2" type="ORF">AFK24_20225</name>
</gene>